<protein>
    <submittedName>
        <fullName evidence="2">TAXI family TRAP transporter solute-binding subunit</fullName>
    </submittedName>
</protein>
<name>A0AAE3D2Z2_9HYPH</name>
<dbReference type="RefSeq" id="WP_220229779.1">
    <property type="nucleotide sequence ID" value="NZ_JAICBX010000003.1"/>
</dbReference>
<dbReference type="PANTHER" id="PTHR42941:SF1">
    <property type="entry name" value="SLL1037 PROTEIN"/>
    <property type="match status" value="1"/>
</dbReference>
<dbReference type="EMBL" id="JAICBX010000003">
    <property type="protein sequence ID" value="MBW8639068.1"/>
    <property type="molecule type" value="Genomic_DNA"/>
</dbReference>
<feature type="signal peptide" evidence="1">
    <location>
        <begin position="1"/>
        <end position="31"/>
    </location>
</feature>
<keyword evidence="3" id="KW-1185">Reference proteome</keyword>
<dbReference type="NCBIfam" id="TIGR02122">
    <property type="entry name" value="TRAP_TAXI"/>
    <property type="match status" value="1"/>
</dbReference>
<dbReference type="Proteomes" id="UP001196509">
    <property type="component" value="Unassembled WGS sequence"/>
</dbReference>
<gene>
    <name evidence="2" type="ORF">K1W69_17865</name>
</gene>
<proteinExistence type="predicted"/>
<dbReference type="InterPro" id="IPR011852">
    <property type="entry name" value="TRAP_TAXI"/>
</dbReference>
<accession>A0AAE3D2Z2</accession>
<reference evidence="2" key="1">
    <citation type="submission" date="2021-08" db="EMBL/GenBank/DDBJ databases">
        <title>Hoeflea bacterium WL0058 sp. nov., isolated from the sediment.</title>
        <authorList>
            <person name="Wang L."/>
            <person name="Zhang D."/>
        </authorList>
    </citation>
    <scope>NUCLEOTIDE SEQUENCE</scope>
    <source>
        <strain evidence="2">WL0058</strain>
    </source>
</reference>
<keyword evidence="1" id="KW-0732">Signal</keyword>
<dbReference type="Gene3D" id="3.40.190.10">
    <property type="entry name" value="Periplasmic binding protein-like II"/>
    <property type="match status" value="2"/>
</dbReference>
<comment type="caution">
    <text evidence="2">The sequence shown here is derived from an EMBL/GenBank/DDBJ whole genome shotgun (WGS) entry which is preliminary data.</text>
</comment>
<dbReference type="SUPFAM" id="SSF53850">
    <property type="entry name" value="Periplasmic binding protein-like II"/>
    <property type="match status" value="1"/>
</dbReference>
<dbReference type="AlphaFoldDB" id="A0AAE3D2Z2"/>
<feature type="chain" id="PRO_5041953913" evidence="1">
    <location>
        <begin position="32"/>
        <end position="341"/>
    </location>
</feature>
<sequence>MKIAAKSTKRGLAVGVIALTALSLGSGVAMAQDDAVDISLISAPFGTGSYVMGSALEEISKKNDTGVRITHTESPGFVFNIKKLDKEPDLKANTIVGSGGGVQGLAKAGAEPFDKQYDGLKLIANYNLNSSWLASLDDDIKTLDDLKGKKVAVGRRAQINWAIQPVAILQNGHGFKDGDVDIQYVGTKESVAALLDGTADAAIVGGYIDPVSNRMMLSPQTIEFLASGRKPNHLEWGADNVTKAREAGISMANVTIPAGIDPSISEPMDGFADSVAWMVAPEFPDDVAYKVTKLILENIEQFGDYQATGKLMSPEGMIYGWDIEDIHPGALKAYREAGLID</sequence>
<evidence type="ECO:0000313" key="3">
    <source>
        <dbReference type="Proteomes" id="UP001196509"/>
    </source>
</evidence>
<organism evidence="2 3">
    <name type="scientific">Flavimaribacter sediminis</name>
    <dbReference type="NCBI Taxonomy" id="2865987"/>
    <lineage>
        <taxon>Bacteria</taxon>
        <taxon>Pseudomonadati</taxon>
        <taxon>Pseudomonadota</taxon>
        <taxon>Alphaproteobacteria</taxon>
        <taxon>Hyphomicrobiales</taxon>
        <taxon>Rhizobiaceae</taxon>
        <taxon>Flavimaribacter</taxon>
    </lineage>
</organism>
<dbReference type="PANTHER" id="PTHR42941">
    <property type="entry name" value="SLL1037 PROTEIN"/>
    <property type="match status" value="1"/>
</dbReference>
<evidence type="ECO:0000313" key="2">
    <source>
        <dbReference type="EMBL" id="MBW8639068.1"/>
    </source>
</evidence>
<evidence type="ECO:0000256" key="1">
    <source>
        <dbReference type="SAM" id="SignalP"/>
    </source>
</evidence>
<dbReference type="Pfam" id="PF16868">
    <property type="entry name" value="NMT1_3"/>
    <property type="match status" value="1"/>
</dbReference>